<evidence type="ECO:0000313" key="2">
    <source>
        <dbReference type="EMBL" id="KIM88493.1"/>
    </source>
</evidence>
<dbReference type="HOGENOM" id="CLU_2334395_0_0_1"/>
<name>A0A0C3BPQ3_PILCF</name>
<reference evidence="2 3" key="1">
    <citation type="submission" date="2014-04" db="EMBL/GenBank/DDBJ databases">
        <authorList>
            <consortium name="DOE Joint Genome Institute"/>
            <person name="Kuo A."/>
            <person name="Tarkka M."/>
            <person name="Buscot F."/>
            <person name="Kohler A."/>
            <person name="Nagy L.G."/>
            <person name="Floudas D."/>
            <person name="Copeland A."/>
            <person name="Barry K.W."/>
            <person name="Cichocki N."/>
            <person name="Veneault-Fourrey C."/>
            <person name="LaButti K."/>
            <person name="Lindquist E.A."/>
            <person name="Lipzen A."/>
            <person name="Lundell T."/>
            <person name="Morin E."/>
            <person name="Murat C."/>
            <person name="Sun H."/>
            <person name="Tunlid A."/>
            <person name="Henrissat B."/>
            <person name="Grigoriev I.V."/>
            <person name="Hibbett D.S."/>
            <person name="Martin F."/>
            <person name="Nordberg H.P."/>
            <person name="Cantor M.N."/>
            <person name="Hua S.X."/>
        </authorList>
    </citation>
    <scope>NUCLEOTIDE SEQUENCE [LARGE SCALE GENOMIC DNA]</scope>
    <source>
        <strain evidence="2 3">F 1598</strain>
    </source>
</reference>
<proteinExistence type="predicted"/>
<keyword evidence="3" id="KW-1185">Reference proteome</keyword>
<evidence type="ECO:0000256" key="1">
    <source>
        <dbReference type="SAM" id="MobiDB-lite"/>
    </source>
</evidence>
<dbReference type="EMBL" id="KN832977">
    <property type="protein sequence ID" value="KIM88493.1"/>
    <property type="molecule type" value="Genomic_DNA"/>
</dbReference>
<gene>
    <name evidence="2" type="ORF">PILCRDRAFT_258158</name>
</gene>
<sequence>MIAISPAPVNCAQAACIIDLRLASAERRPICRTVTKMRLRIDKTHNGEVIRKFCSYVTLSFSPMNRLQRRSCDQETRDRAGESASRLSSGVTCHSHIA</sequence>
<reference evidence="3" key="2">
    <citation type="submission" date="2015-01" db="EMBL/GenBank/DDBJ databases">
        <title>Evolutionary Origins and Diversification of the Mycorrhizal Mutualists.</title>
        <authorList>
            <consortium name="DOE Joint Genome Institute"/>
            <consortium name="Mycorrhizal Genomics Consortium"/>
            <person name="Kohler A."/>
            <person name="Kuo A."/>
            <person name="Nagy L.G."/>
            <person name="Floudas D."/>
            <person name="Copeland A."/>
            <person name="Barry K.W."/>
            <person name="Cichocki N."/>
            <person name="Veneault-Fourrey C."/>
            <person name="LaButti K."/>
            <person name="Lindquist E.A."/>
            <person name="Lipzen A."/>
            <person name="Lundell T."/>
            <person name="Morin E."/>
            <person name="Murat C."/>
            <person name="Riley R."/>
            <person name="Ohm R."/>
            <person name="Sun H."/>
            <person name="Tunlid A."/>
            <person name="Henrissat B."/>
            <person name="Grigoriev I.V."/>
            <person name="Hibbett D.S."/>
            <person name="Martin F."/>
        </authorList>
    </citation>
    <scope>NUCLEOTIDE SEQUENCE [LARGE SCALE GENOMIC DNA]</scope>
    <source>
        <strain evidence="3">F 1598</strain>
    </source>
</reference>
<dbReference type="AlphaFoldDB" id="A0A0C3BPQ3"/>
<evidence type="ECO:0000313" key="3">
    <source>
        <dbReference type="Proteomes" id="UP000054166"/>
    </source>
</evidence>
<protein>
    <submittedName>
        <fullName evidence="2">Uncharacterized protein</fullName>
    </submittedName>
</protein>
<feature type="compositionally biased region" description="Basic and acidic residues" evidence="1">
    <location>
        <begin position="70"/>
        <end position="81"/>
    </location>
</feature>
<dbReference type="InParanoid" id="A0A0C3BPQ3"/>
<organism evidence="2 3">
    <name type="scientific">Piloderma croceum (strain F 1598)</name>
    <dbReference type="NCBI Taxonomy" id="765440"/>
    <lineage>
        <taxon>Eukaryota</taxon>
        <taxon>Fungi</taxon>
        <taxon>Dikarya</taxon>
        <taxon>Basidiomycota</taxon>
        <taxon>Agaricomycotina</taxon>
        <taxon>Agaricomycetes</taxon>
        <taxon>Agaricomycetidae</taxon>
        <taxon>Atheliales</taxon>
        <taxon>Atheliaceae</taxon>
        <taxon>Piloderma</taxon>
    </lineage>
</organism>
<accession>A0A0C3BPQ3</accession>
<feature type="region of interest" description="Disordered" evidence="1">
    <location>
        <begin position="70"/>
        <end position="98"/>
    </location>
</feature>
<dbReference type="Proteomes" id="UP000054166">
    <property type="component" value="Unassembled WGS sequence"/>
</dbReference>